<protein>
    <recommendedName>
        <fullName evidence="9">Glycosyltransferase RgtA/B/C/D-like domain-containing protein</fullName>
    </recommendedName>
</protein>
<evidence type="ECO:0000313" key="11">
    <source>
        <dbReference type="Proteomes" id="UP000050277"/>
    </source>
</evidence>
<keyword evidence="4" id="KW-0808">Transferase</keyword>
<comment type="subcellular location">
    <subcellularLocation>
        <location evidence="1">Cell membrane</location>
        <topology evidence="1">Multi-pass membrane protein</topology>
    </subcellularLocation>
</comment>
<evidence type="ECO:0000256" key="7">
    <source>
        <dbReference type="ARBA" id="ARBA00023136"/>
    </source>
</evidence>
<feature type="transmembrane region" description="Helical" evidence="8">
    <location>
        <begin position="107"/>
        <end position="124"/>
    </location>
</feature>
<feature type="transmembrane region" description="Helical" evidence="8">
    <location>
        <begin position="279"/>
        <end position="299"/>
    </location>
</feature>
<name>A0A0P6Y218_9CHLR</name>
<dbReference type="AlphaFoldDB" id="A0A0P6Y218"/>
<keyword evidence="2" id="KW-1003">Cell membrane</keyword>
<evidence type="ECO:0000256" key="8">
    <source>
        <dbReference type="SAM" id="Phobius"/>
    </source>
</evidence>
<dbReference type="GO" id="GO:0016763">
    <property type="term" value="F:pentosyltransferase activity"/>
    <property type="evidence" value="ECO:0007669"/>
    <property type="project" value="TreeGrafter"/>
</dbReference>
<keyword evidence="6 8" id="KW-1133">Transmembrane helix</keyword>
<evidence type="ECO:0000259" key="9">
    <source>
        <dbReference type="Pfam" id="PF13231"/>
    </source>
</evidence>
<dbReference type="GO" id="GO:0009103">
    <property type="term" value="P:lipopolysaccharide biosynthetic process"/>
    <property type="evidence" value="ECO:0007669"/>
    <property type="project" value="UniProtKB-ARBA"/>
</dbReference>
<feature type="transmembrane region" description="Helical" evidence="8">
    <location>
        <begin position="79"/>
        <end position="101"/>
    </location>
</feature>
<keyword evidence="11" id="KW-1185">Reference proteome</keyword>
<organism evidence="10 11">
    <name type="scientific">Herpetosiphon geysericola</name>
    <dbReference type="NCBI Taxonomy" id="70996"/>
    <lineage>
        <taxon>Bacteria</taxon>
        <taxon>Bacillati</taxon>
        <taxon>Chloroflexota</taxon>
        <taxon>Chloroflexia</taxon>
        <taxon>Herpetosiphonales</taxon>
        <taxon>Herpetosiphonaceae</taxon>
        <taxon>Herpetosiphon</taxon>
    </lineage>
</organism>
<evidence type="ECO:0000256" key="1">
    <source>
        <dbReference type="ARBA" id="ARBA00004651"/>
    </source>
</evidence>
<reference evidence="10 11" key="1">
    <citation type="submission" date="2015-07" db="EMBL/GenBank/DDBJ databases">
        <title>Whole genome sequence of Herpetosiphon geysericola DSM 7119.</title>
        <authorList>
            <person name="Hemp J."/>
            <person name="Ward L.M."/>
            <person name="Pace L.A."/>
            <person name="Fischer W.W."/>
        </authorList>
    </citation>
    <scope>NUCLEOTIDE SEQUENCE [LARGE SCALE GENOMIC DNA]</scope>
    <source>
        <strain evidence="10 11">DSM 7119</strain>
    </source>
</reference>
<sequence length="658" mass="72872">MHKQSARLISFGLLIVALGLRFFRLSSQSLWLDEGGTWSEATGRSWPSLFGDLLSPRQSYPLYHLLIKAWVSIFGDSELALRAPSAIAGALAVVLLYHFAARLITPTVAWVAAGLLAINPFGLWQSQDAKVYSMLMAAVLWSNLRLLDLLDQLNKRNVWLWLASVVLCLSLHRLALLQVLGQVLVLALHFRQTAWQKWFWLGFGLLSLGFVVGIRFGLRQDPNAPPIGRTIDVLQAAWLLLGRLSFDRSSSDLAWRLLPVGLALASGLWLTWRHPRRNIILSLWLLPVLLFLAVLGAGSPLYEPRYLSFSLPLFCLTLALGLAGIAQQRWLSTGSIVMITGLSAWLVFQQPYGIWSGNAVKEDYRGALQSLAEHVAPDDVIIVQPPYIATLYNYYASRVTPDALPAARGFGRIGAIGYDQGEFDNDYAALLAGKRRGWLLIAPENAKAIDPPNPQYPQDDMGKVGINFLTADLNDKWRCTDLPYWEFNALRILCQSFPRPMQVENLALVGTWPIPASATATWNNSLQLEGYQFQAWPAGYQAGGTLPVQLAWRTNSTLANDYRLFIHLVPALGAPVAAQVDTMPLNGGLPTSRWQANQAIHDQVAVPLPKTIAKGRYLVVLGWYDPTITEIDAQRLPVTASTAQHGANYIELGTVEIE</sequence>
<comment type="caution">
    <text evidence="10">The sequence shown here is derived from an EMBL/GenBank/DDBJ whole genome shotgun (WGS) entry which is preliminary data.</text>
</comment>
<dbReference type="STRING" id="70996.SE18_11800"/>
<dbReference type="EMBL" id="LGKP01000021">
    <property type="protein sequence ID" value="KPL86669.1"/>
    <property type="molecule type" value="Genomic_DNA"/>
</dbReference>
<dbReference type="InterPro" id="IPR038731">
    <property type="entry name" value="RgtA/B/C-like"/>
</dbReference>
<feature type="transmembrane region" description="Helical" evidence="8">
    <location>
        <begin position="159"/>
        <end position="186"/>
    </location>
</feature>
<dbReference type="PANTHER" id="PTHR33908:SF11">
    <property type="entry name" value="MEMBRANE PROTEIN"/>
    <property type="match status" value="1"/>
</dbReference>
<feature type="transmembrane region" description="Helical" evidence="8">
    <location>
        <begin position="305"/>
        <end position="323"/>
    </location>
</feature>
<feature type="transmembrane region" description="Helical" evidence="8">
    <location>
        <begin position="253"/>
        <end position="272"/>
    </location>
</feature>
<evidence type="ECO:0000313" key="10">
    <source>
        <dbReference type="EMBL" id="KPL86669.1"/>
    </source>
</evidence>
<dbReference type="InterPro" id="IPR050297">
    <property type="entry name" value="LipidA_mod_glycosyltrf_83"/>
</dbReference>
<gene>
    <name evidence="10" type="ORF">SE18_11800</name>
</gene>
<dbReference type="Pfam" id="PF13231">
    <property type="entry name" value="PMT_2"/>
    <property type="match status" value="1"/>
</dbReference>
<feature type="transmembrane region" description="Helical" evidence="8">
    <location>
        <begin position="330"/>
        <end position="348"/>
    </location>
</feature>
<dbReference type="OrthoDB" id="7672306at2"/>
<keyword evidence="3" id="KW-0328">Glycosyltransferase</keyword>
<keyword evidence="5 8" id="KW-0812">Transmembrane</keyword>
<evidence type="ECO:0000256" key="2">
    <source>
        <dbReference type="ARBA" id="ARBA00022475"/>
    </source>
</evidence>
<dbReference type="GO" id="GO:0005886">
    <property type="term" value="C:plasma membrane"/>
    <property type="evidence" value="ECO:0007669"/>
    <property type="project" value="UniProtKB-SubCell"/>
</dbReference>
<evidence type="ECO:0000256" key="4">
    <source>
        <dbReference type="ARBA" id="ARBA00022679"/>
    </source>
</evidence>
<dbReference type="PANTHER" id="PTHR33908">
    <property type="entry name" value="MANNOSYLTRANSFERASE YKCB-RELATED"/>
    <property type="match status" value="1"/>
</dbReference>
<evidence type="ECO:0000256" key="5">
    <source>
        <dbReference type="ARBA" id="ARBA00022692"/>
    </source>
</evidence>
<dbReference type="RefSeq" id="WP_054534657.1">
    <property type="nucleotide sequence ID" value="NZ_LGKP01000021.1"/>
</dbReference>
<dbReference type="Proteomes" id="UP000050277">
    <property type="component" value="Unassembled WGS sequence"/>
</dbReference>
<feature type="transmembrane region" description="Helical" evidence="8">
    <location>
        <begin position="6"/>
        <end position="23"/>
    </location>
</feature>
<proteinExistence type="predicted"/>
<keyword evidence="7 8" id="KW-0472">Membrane</keyword>
<evidence type="ECO:0000256" key="6">
    <source>
        <dbReference type="ARBA" id="ARBA00022989"/>
    </source>
</evidence>
<feature type="transmembrane region" description="Helical" evidence="8">
    <location>
        <begin position="198"/>
        <end position="218"/>
    </location>
</feature>
<feature type="domain" description="Glycosyltransferase RgtA/B/C/D-like" evidence="9">
    <location>
        <begin position="61"/>
        <end position="211"/>
    </location>
</feature>
<evidence type="ECO:0000256" key="3">
    <source>
        <dbReference type="ARBA" id="ARBA00022676"/>
    </source>
</evidence>
<accession>A0A0P6Y218</accession>